<dbReference type="Gene3D" id="3.30.460.10">
    <property type="entry name" value="Beta Polymerase, domain 2"/>
    <property type="match status" value="2"/>
</dbReference>
<keyword evidence="1 7" id="KW-0808">Transferase</keyword>
<feature type="region of interest" description="Adenylyl transferase" evidence="7">
    <location>
        <begin position="616"/>
        <end position="1113"/>
    </location>
</feature>
<proteinExistence type="inferred from homology"/>
<feature type="domain" description="Glutamate-ammonia ligase adenylyltransferase repeated" evidence="9">
    <location>
        <begin position="709"/>
        <end position="944"/>
    </location>
</feature>
<dbReference type="Pfam" id="PF03710">
    <property type="entry name" value="GlnE"/>
    <property type="match status" value="2"/>
</dbReference>
<keyword evidence="6 7" id="KW-0511">Multifunctional enzyme</keyword>
<dbReference type="InterPro" id="IPR043519">
    <property type="entry name" value="NT_sf"/>
</dbReference>
<keyword evidence="3 7" id="KW-0547">Nucleotide-binding</keyword>
<dbReference type="HAMAP" id="MF_00802">
    <property type="entry name" value="GlnE"/>
    <property type="match status" value="1"/>
</dbReference>
<organism evidence="11 12">
    <name type="scientific">Amycolatopsis sacchari</name>
    <dbReference type="NCBI Taxonomy" id="115433"/>
    <lineage>
        <taxon>Bacteria</taxon>
        <taxon>Bacillati</taxon>
        <taxon>Actinomycetota</taxon>
        <taxon>Actinomycetes</taxon>
        <taxon>Pseudonocardiales</taxon>
        <taxon>Pseudonocardiaceae</taxon>
        <taxon>Amycolatopsis</taxon>
    </lineage>
</organism>
<feature type="compositionally biased region" description="Low complexity" evidence="8">
    <location>
        <begin position="206"/>
        <end position="219"/>
    </location>
</feature>
<dbReference type="GO" id="GO:0008882">
    <property type="term" value="F:[glutamate-ammonia-ligase] adenylyltransferase activity"/>
    <property type="evidence" value="ECO:0007669"/>
    <property type="project" value="UniProtKB-UniRule"/>
</dbReference>
<dbReference type="GO" id="GO:0047388">
    <property type="term" value="F:[glutamine synthetase]-adenylyl-L-tyrosine phosphorylase activity"/>
    <property type="evidence" value="ECO:0007669"/>
    <property type="project" value="UniProtKB-EC"/>
</dbReference>
<feature type="compositionally biased region" description="Low complexity" evidence="8">
    <location>
        <begin position="233"/>
        <end position="255"/>
    </location>
</feature>
<dbReference type="Pfam" id="PF08335">
    <property type="entry name" value="GlnD_UR_UTase"/>
    <property type="match status" value="2"/>
</dbReference>
<feature type="region of interest" description="Adenylyl removase" evidence="7">
    <location>
        <begin position="1"/>
        <end position="608"/>
    </location>
</feature>
<dbReference type="Proteomes" id="UP000199025">
    <property type="component" value="Unassembled WGS sequence"/>
</dbReference>
<feature type="domain" description="Glutamate-ammonia ligase adenylyltransferase repeated" evidence="9">
    <location>
        <begin position="262"/>
        <end position="434"/>
    </location>
</feature>
<gene>
    <name evidence="7" type="primary">glnE</name>
    <name evidence="11" type="ORF">SAMN05421835_109208</name>
</gene>
<feature type="region of interest" description="Disordered" evidence="8">
    <location>
        <begin position="191"/>
        <end position="259"/>
    </location>
</feature>
<dbReference type="CDD" id="cd05401">
    <property type="entry name" value="NT_GlnE_GlnD_like"/>
    <property type="match status" value="2"/>
</dbReference>
<evidence type="ECO:0000256" key="1">
    <source>
        <dbReference type="ARBA" id="ARBA00022679"/>
    </source>
</evidence>
<reference evidence="11 12" key="1">
    <citation type="submission" date="2016-10" db="EMBL/GenBank/DDBJ databases">
        <authorList>
            <person name="de Groot N.N."/>
        </authorList>
    </citation>
    <scope>NUCLEOTIDE SEQUENCE [LARGE SCALE GENOMIC DNA]</scope>
    <source>
        <strain evidence="11 12">DSM 44468</strain>
    </source>
</reference>
<keyword evidence="12" id="KW-1185">Reference proteome</keyword>
<evidence type="ECO:0000313" key="11">
    <source>
        <dbReference type="EMBL" id="SFJ85565.1"/>
    </source>
</evidence>
<dbReference type="GO" id="GO:0000287">
    <property type="term" value="F:magnesium ion binding"/>
    <property type="evidence" value="ECO:0007669"/>
    <property type="project" value="UniProtKB-UniRule"/>
</dbReference>
<dbReference type="InterPro" id="IPR023057">
    <property type="entry name" value="GlnE"/>
</dbReference>
<evidence type="ECO:0000256" key="7">
    <source>
        <dbReference type="HAMAP-Rule" id="MF_00802"/>
    </source>
</evidence>
<feature type="domain" description="PII-uridylyltransferase/Glutamine-synthetase adenylyltransferase" evidence="10">
    <location>
        <begin position="967"/>
        <end position="1108"/>
    </location>
</feature>
<sequence length="1113" mass="118069">MAEQARGAASPARYGFTDDRADAQLRAAGWWTDAGADESSRGVLVALSRAADPDLALRGLDRLREADEPGWPELSEALCGDPAFRGRLISVLGTSSALADFLVGAPGEWRRLAQDKCTETECFAGELLAAVGQPPPVADGSDGGKPATAGEGDPAVGGGSGSAAAGGSGLAAVGESGAQAGDGAIPTAGSGNAAAVPTTGEPLTGAAAAQAPQSAALAPTGQRGTAAAQDSRGAVSAPTGTAAAQAPQSPASPTTGEPLTGTAAVQALRTAYRGLLLEIAAADLAHVVEPSLEQPSYEEITGRLTALAEAALVAGLAVAHAELAAKDLDGTKLAIIAMGKCGGRELNYVSDVDVIFVGEGDLQLATRLASKTMQLVGTACFEVDAALRPEGKAGALVRTLEGHTAYYRKWARTWEFQALLKARAVAGDAELGRQYVEMVDEVVWSAAERENFVEDVQQMRRRVEKHVPSDLADRELKLGRGGLRDVEFAVQLLQLVHGRADTNLRSASTMDALHALGAGGYVGLADAAELETAYEFLRTVEHRLQLRRLRRTHLFPDPSETAELRILARAIGIKPERGRSEAELLVADFRRYAQRIRRLHEKLFYRPLLQSVASVPTEALRLTTKQAAQRLAALGYAAPDGALQHIKALTAGVSRRAAIQHALLPVLLDLFADTPDPDGGLLAYRKVSEALEDTPWYLRVLRDEGAVVERVAFLLGTSKLVPDLLVRAPEVLQLLGDPSRLAGRDPREVAKSLRATVRRQPGLKAAVAAARSLRRHEMLRVAAADLLGLLDVQQVCAALSSVWVAVLQSALAAAIRKREAEVGGTPAKIAVIGMGRLGGAELGYGSDADVLFVCEANDGADDGEAVRFASSVAETVRQMLGQPSADPPLQVDADLRPEGRGGPLVRTLESYRAYYARWGEVWEAQALLRARYIAGDDGLGERFTAMADEIRYPRGGLDAGRVREVRRMKARVQTERIPRGTDPTLNTKLGRGGLADVEWVVQLFQLRHAHELPSLRTTSTPGALSALAEAGLVAEGDAASLIETWLLATRVRNATMLVRGKASDQVPSSGRELAAVARVLGYSDEDDPGEFLDFYRRTTRRAHAVVERVFFED</sequence>
<comment type="catalytic activity">
    <reaction evidence="7">
        <text>[glutamine synthetase]-O(4)-(5'-adenylyl)-L-tyrosine + phosphate = [glutamine synthetase]-L-tyrosine + ADP</text>
        <dbReference type="Rhea" id="RHEA:43716"/>
        <dbReference type="Rhea" id="RHEA-COMP:10660"/>
        <dbReference type="Rhea" id="RHEA-COMP:10661"/>
        <dbReference type="ChEBI" id="CHEBI:43474"/>
        <dbReference type="ChEBI" id="CHEBI:46858"/>
        <dbReference type="ChEBI" id="CHEBI:83624"/>
        <dbReference type="ChEBI" id="CHEBI:456216"/>
        <dbReference type="EC" id="2.7.7.89"/>
    </reaction>
</comment>
<dbReference type="PANTHER" id="PTHR30621">
    <property type="entry name" value="GLUTAMINE SYNTHETASE ADENYLYLTRANSFERASE"/>
    <property type="match status" value="1"/>
</dbReference>
<dbReference type="EC" id="2.7.7.89" evidence="7"/>
<dbReference type="EMBL" id="FORP01000009">
    <property type="protein sequence ID" value="SFJ85565.1"/>
    <property type="molecule type" value="Genomic_DNA"/>
</dbReference>
<dbReference type="InterPro" id="IPR013546">
    <property type="entry name" value="PII_UdlTrfase/GS_AdlTrfase"/>
</dbReference>
<protein>
    <recommendedName>
        <fullName evidence="7">Bifunctional glutamine synthetase adenylyltransferase/adenylyl-removing enzyme</fullName>
    </recommendedName>
    <alternativeName>
        <fullName evidence="7">ATP:glutamine synthetase adenylyltransferase</fullName>
    </alternativeName>
    <alternativeName>
        <fullName evidence="7">ATase</fullName>
    </alternativeName>
    <domain>
        <recommendedName>
            <fullName evidence="7">Glutamine synthetase adenylyl-L-tyrosine phosphorylase</fullName>
            <ecNumber evidence="7">2.7.7.89</ecNumber>
        </recommendedName>
        <alternativeName>
            <fullName evidence="7">Adenylyl removase</fullName>
            <shortName evidence="7">AR</shortName>
            <shortName evidence="7">AT-N</shortName>
        </alternativeName>
    </domain>
    <domain>
        <recommendedName>
            <fullName evidence="7">Glutamine synthetase adenylyl transferase</fullName>
            <ecNumber evidence="7">2.7.7.42</ecNumber>
        </recommendedName>
        <alternativeName>
            <fullName evidence="7">Adenylyl transferase</fullName>
            <shortName evidence="7">AT</shortName>
            <shortName evidence="7">AT-C</shortName>
        </alternativeName>
    </domain>
</protein>
<evidence type="ECO:0000256" key="4">
    <source>
        <dbReference type="ARBA" id="ARBA00022840"/>
    </source>
</evidence>
<dbReference type="STRING" id="115433.SAMN05421835_109208"/>
<dbReference type="Gene3D" id="1.20.120.330">
    <property type="entry name" value="Nucleotidyltransferases domain 2"/>
    <property type="match status" value="2"/>
</dbReference>
<evidence type="ECO:0000313" key="12">
    <source>
        <dbReference type="Proteomes" id="UP000199025"/>
    </source>
</evidence>
<keyword evidence="5 7" id="KW-0460">Magnesium</keyword>
<comment type="function">
    <text evidence="7">Involved in the regulation of glutamine synthetase GlnA, a key enzyme in the process to assimilate ammonia. When cellular nitrogen levels are high, the C-terminal adenylyl transferase (AT) inactivates GlnA by covalent transfer of an adenylyl group from ATP to specific tyrosine residue of GlnA, thus reducing its activity. Conversely, when nitrogen levels are low, the N-terminal adenylyl removase (AR) activates GlnA by removing the adenylyl group by phosphorolysis, increasing its activity. The regulatory region of GlnE binds the signal transduction protein PII (GlnB) which indicates the nitrogen status of the cell.</text>
</comment>
<evidence type="ECO:0000256" key="5">
    <source>
        <dbReference type="ARBA" id="ARBA00022842"/>
    </source>
</evidence>
<dbReference type="GO" id="GO:0016874">
    <property type="term" value="F:ligase activity"/>
    <property type="evidence" value="ECO:0007669"/>
    <property type="project" value="UniProtKB-KW"/>
</dbReference>
<evidence type="ECO:0000256" key="6">
    <source>
        <dbReference type="ARBA" id="ARBA00023268"/>
    </source>
</evidence>
<feature type="compositionally biased region" description="Gly residues" evidence="8">
    <location>
        <begin position="155"/>
        <end position="168"/>
    </location>
</feature>
<comment type="catalytic activity">
    <reaction evidence="7">
        <text>[glutamine synthetase]-L-tyrosine + ATP = [glutamine synthetase]-O(4)-(5'-adenylyl)-L-tyrosine + diphosphate</text>
        <dbReference type="Rhea" id="RHEA:18589"/>
        <dbReference type="Rhea" id="RHEA-COMP:10660"/>
        <dbReference type="Rhea" id="RHEA-COMP:10661"/>
        <dbReference type="ChEBI" id="CHEBI:30616"/>
        <dbReference type="ChEBI" id="CHEBI:33019"/>
        <dbReference type="ChEBI" id="CHEBI:46858"/>
        <dbReference type="ChEBI" id="CHEBI:83624"/>
        <dbReference type="EC" id="2.7.7.42"/>
    </reaction>
</comment>
<dbReference type="RefSeq" id="WP_245783114.1">
    <property type="nucleotide sequence ID" value="NZ_FORP01000009.1"/>
</dbReference>
<dbReference type="GO" id="GO:0000820">
    <property type="term" value="P:regulation of glutamine family amino acid metabolic process"/>
    <property type="evidence" value="ECO:0007669"/>
    <property type="project" value="UniProtKB-UniRule"/>
</dbReference>
<dbReference type="EC" id="2.7.7.42" evidence="7"/>
<name>A0A1I3URN3_9PSEU</name>
<dbReference type="GO" id="GO:0005829">
    <property type="term" value="C:cytosol"/>
    <property type="evidence" value="ECO:0007669"/>
    <property type="project" value="TreeGrafter"/>
</dbReference>
<dbReference type="PANTHER" id="PTHR30621:SF0">
    <property type="entry name" value="BIFUNCTIONAL GLUTAMINE SYNTHETASE ADENYLYLTRANSFERASE_ADENYLYL-REMOVING ENZYME"/>
    <property type="match status" value="1"/>
</dbReference>
<evidence type="ECO:0000256" key="8">
    <source>
        <dbReference type="SAM" id="MobiDB-lite"/>
    </source>
</evidence>
<dbReference type="GO" id="GO:0005524">
    <property type="term" value="F:ATP binding"/>
    <property type="evidence" value="ECO:0007669"/>
    <property type="project" value="UniProtKB-UniRule"/>
</dbReference>
<dbReference type="AlphaFoldDB" id="A0A1I3URN3"/>
<dbReference type="NCBIfam" id="NF010707">
    <property type="entry name" value="PRK14109.1"/>
    <property type="match status" value="1"/>
</dbReference>
<keyword evidence="2 7" id="KW-0548">Nucleotidyltransferase</keyword>
<dbReference type="SUPFAM" id="SSF81301">
    <property type="entry name" value="Nucleotidyltransferase"/>
    <property type="match status" value="2"/>
</dbReference>
<evidence type="ECO:0000256" key="3">
    <source>
        <dbReference type="ARBA" id="ARBA00022741"/>
    </source>
</evidence>
<feature type="domain" description="PII-uridylyltransferase/Glutamine-synthetase adenylyltransferase" evidence="10">
    <location>
        <begin position="458"/>
        <end position="604"/>
    </location>
</feature>
<keyword evidence="4 7" id="KW-0067">ATP-binding</keyword>
<dbReference type="SUPFAM" id="SSF81593">
    <property type="entry name" value="Nucleotidyltransferase substrate binding subunit/domain"/>
    <property type="match status" value="2"/>
</dbReference>
<comment type="similarity">
    <text evidence="7">Belongs to the GlnE family.</text>
</comment>
<evidence type="ECO:0000259" key="10">
    <source>
        <dbReference type="Pfam" id="PF08335"/>
    </source>
</evidence>
<keyword evidence="11" id="KW-0436">Ligase</keyword>
<dbReference type="InterPro" id="IPR005190">
    <property type="entry name" value="GlnE_rpt_dom"/>
</dbReference>
<evidence type="ECO:0000259" key="9">
    <source>
        <dbReference type="Pfam" id="PF03710"/>
    </source>
</evidence>
<comment type="cofactor">
    <cofactor evidence="7">
        <name>Mg(2+)</name>
        <dbReference type="ChEBI" id="CHEBI:18420"/>
    </cofactor>
</comment>
<accession>A0A1I3URN3</accession>
<feature type="region of interest" description="Disordered" evidence="8">
    <location>
        <begin position="133"/>
        <end position="168"/>
    </location>
</feature>
<evidence type="ECO:0000256" key="2">
    <source>
        <dbReference type="ARBA" id="ARBA00022695"/>
    </source>
</evidence>